<comment type="caution">
    <text evidence="1">The sequence shown here is derived from an EMBL/GenBank/DDBJ whole genome shotgun (WGS) entry which is preliminary data.</text>
</comment>
<gene>
    <name evidence="1" type="ORF">ACIBG2_02805</name>
</gene>
<evidence type="ECO:0000313" key="1">
    <source>
        <dbReference type="EMBL" id="MFI6496282.1"/>
    </source>
</evidence>
<dbReference type="RefSeq" id="WP_397078303.1">
    <property type="nucleotide sequence ID" value="NZ_JBITGY010000001.1"/>
</dbReference>
<organism evidence="1 2">
    <name type="scientific">Nonomuraea typhae</name>
    <dbReference type="NCBI Taxonomy" id="2603600"/>
    <lineage>
        <taxon>Bacteria</taxon>
        <taxon>Bacillati</taxon>
        <taxon>Actinomycetota</taxon>
        <taxon>Actinomycetes</taxon>
        <taxon>Streptosporangiales</taxon>
        <taxon>Streptosporangiaceae</taxon>
        <taxon>Nonomuraea</taxon>
    </lineage>
</organism>
<accession>A0ABW7YK55</accession>
<protein>
    <recommendedName>
        <fullName evidence="3">DUF222 domain-containing protein</fullName>
    </recommendedName>
</protein>
<evidence type="ECO:0008006" key="3">
    <source>
        <dbReference type="Google" id="ProtNLM"/>
    </source>
</evidence>
<proteinExistence type="predicted"/>
<dbReference type="EMBL" id="JBITGY010000001">
    <property type="protein sequence ID" value="MFI6496282.1"/>
    <property type="molecule type" value="Genomic_DNA"/>
</dbReference>
<sequence length="224" mass="23916">MTDDDLRAILAQAHRDVMDYVKAHTSEQDLLDALPDPVPCPPPVHLVEAVVRARLRLRGIARELVRAELHARAAATTLGDDRAQTLLRAVLTAHDAAAKDLAGLPGLNLKLTVALAQALARLVRLHSPEDAPRNETVAENLGCVVEALAQAIGDAGELAGELARVNDLEGVDASGVDLSGLNVPSVELLRGILWDNRTIWPPRVTAMVRACSAEVRAGVFRVEA</sequence>
<reference evidence="1 2" key="1">
    <citation type="submission" date="2024-10" db="EMBL/GenBank/DDBJ databases">
        <title>The Natural Products Discovery Center: Release of the First 8490 Sequenced Strains for Exploring Actinobacteria Biosynthetic Diversity.</title>
        <authorList>
            <person name="Kalkreuter E."/>
            <person name="Kautsar S.A."/>
            <person name="Yang D."/>
            <person name="Bader C.D."/>
            <person name="Teijaro C.N."/>
            <person name="Fluegel L."/>
            <person name="Davis C.M."/>
            <person name="Simpson J.R."/>
            <person name="Lauterbach L."/>
            <person name="Steele A.D."/>
            <person name="Gui C."/>
            <person name="Meng S."/>
            <person name="Li G."/>
            <person name="Viehrig K."/>
            <person name="Ye F."/>
            <person name="Su P."/>
            <person name="Kiefer A.F."/>
            <person name="Nichols A."/>
            <person name="Cepeda A.J."/>
            <person name="Yan W."/>
            <person name="Fan B."/>
            <person name="Jiang Y."/>
            <person name="Adhikari A."/>
            <person name="Zheng C.-J."/>
            <person name="Schuster L."/>
            <person name="Cowan T.M."/>
            <person name="Smanski M.J."/>
            <person name="Chevrette M.G."/>
            <person name="De Carvalho L.P.S."/>
            <person name="Shen B."/>
        </authorList>
    </citation>
    <scope>NUCLEOTIDE SEQUENCE [LARGE SCALE GENOMIC DNA]</scope>
    <source>
        <strain evidence="1 2">NPDC050545</strain>
    </source>
</reference>
<dbReference type="Proteomes" id="UP001612741">
    <property type="component" value="Unassembled WGS sequence"/>
</dbReference>
<name>A0ABW7YK55_9ACTN</name>
<evidence type="ECO:0000313" key="2">
    <source>
        <dbReference type="Proteomes" id="UP001612741"/>
    </source>
</evidence>
<keyword evidence="2" id="KW-1185">Reference proteome</keyword>